<sequence length="373" mass="41723">MNRKLIIVASVVLIVALGFVGMNGLNSLKKQPKKDVNRKKVPFVKVEQVVYKSIATPIVEKGRLLSNLEVNLSSEVPGRIVEAGVPLKVGQRFLKGDLLVHIYDQDARMDLQAQKSKFLNKLAQSLPDIRIDYTDRFDAWMDFFNAIKLDENLPALPEINSGKEKVFLASRNILGDYYAIKSSEIKLSKYRIYAPFNGSYVQVNTQVGAVAGVGTKLASIIESKRLELQVPVESEDIKWLHIGDQVDVLSSEGDQIASGKLLRKSEFVDEGTQSIAVFVGLNMNSSELYQGQYLTAKFQGKRIENVMEIPRNAVFRSNRVFVVEDSLLKEKQIHVVKRNDNTLIFNGLSEGEILVTTVPVKAAENMKVQILKN</sequence>
<dbReference type="OrthoDB" id="1114717at2"/>
<dbReference type="NCBIfam" id="TIGR01730">
    <property type="entry name" value="RND_mfp"/>
    <property type="match status" value="1"/>
</dbReference>
<gene>
    <name evidence="3" type="ORF">EO244_13085</name>
</gene>
<evidence type="ECO:0000313" key="4">
    <source>
        <dbReference type="Proteomes" id="UP000289703"/>
    </source>
</evidence>
<dbReference type="GO" id="GO:0015562">
    <property type="term" value="F:efflux transmembrane transporter activity"/>
    <property type="evidence" value="ECO:0007669"/>
    <property type="project" value="TreeGrafter"/>
</dbReference>
<dbReference type="Gene3D" id="1.10.287.470">
    <property type="entry name" value="Helix hairpin bin"/>
    <property type="match status" value="1"/>
</dbReference>
<reference evidence="3 4" key="1">
    <citation type="submission" date="2019-01" db="EMBL/GenBank/DDBJ databases">
        <title>Ancylomarina salipaludis sp. nov., isolated from a salt marsh.</title>
        <authorList>
            <person name="Yoon J.-H."/>
        </authorList>
    </citation>
    <scope>NUCLEOTIDE SEQUENCE [LARGE SCALE GENOMIC DNA]</scope>
    <source>
        <strain evidence="3 4">SHSM-M15</strain>
    </source>
</reference>
<dbReference type="Gene3D" id="2.40.50.100">
    <property type="match status" value="1"/>
</dbReference>
<evidence type="ECO:0000313" key="3">
    <source>
        <dbReference type="EMBL" id="RXQ91031.1"/>
    </source>
</evidence>
<dbReference type="RefSeq" id="WP_129255132.1">
    <property type="nucleotide sequence ID" value="NZ_SAXA01000012.1"/>
</dbReference>
<name>A0A4Q1JJF6_9BACT</name>
<feature type="transmembrane region" description="Helical" evidence="2">
    <location>
        <begin position="6"/>
        <end position="25"/>
    </location>
</feature>
<evidence type="ECO:0000256" key="1">
    <source>
        <dbReference type="ARBA" id="ARBA00009477"/>
    </source>
</evidence>
<dbReference type="GO" id="GO:1990281">
    <property type="term" value="C:efflux pump complex"/>
    <property type="evidence" value="ECO:0007669"/>
    <property type="project" value="TreeGrafter"/>
</dbReference>
<comment type="similarity">
    <text evidence="1">Belongs to the membrane fusion protein (MFP) (TC 8.A.1) family.</text>
</comment>
<dbReference type="EMBL" id="SAXA01000012">
    <property type="protein sequence ID" value="RXQ91031.1"/>
    <property type="molecule type" value="Genomic_DNA"/>
</dbReference>
<dbReference type="InterPro" id="IPR006143">
    <property type="entry name" value="RND_pump_MFP"/>
</dbReference>
<organism evidence="3 4">
    <name type="scientific">Ancylomarina salipaludis</name>
    <dbReference type="NCBI Taxonomy" id="2501299"/>
    <lineage>
        <taxon>Bacteria</taxon>
        <taxon>Pseudomonadati</taxon>
        <taxon>Bacteroidota</taxon>
        <taxon>Bacteroidia</taxon>
        <taxon>Marinilabiliales</taxon>
        <taxon>Marinifilaceae</taxon>
        <taxon>Ancylomarina</taxon>
    </lineage>
</organism>
<proteinExistence type="inferred from homology"/>
<keyword evidence="2" id="KW-1133">Transmembrane helix</keyword>
<dbReference type="Gene3D" id="2.40.30.170">
    <property type="match status" value="1"/>
</dbReference>
<keyword evidence="2" id="KW-0472">Membrane</keyword>
<protein>
    <submittedName>
        <fullName evidence="3">Efflux RND transporter periplasmic adaptor subunit</fullName>
    </submittedName>
</protein>
<keyword evidence="2" id="KW-0812">Transmembrane</keyword>
<comment type="caution">
    <text evidence="3">The sequence shown here is derived from an EMBL/GenBank/DDBJ whole genome shotgun (WGS) entry which is preliminary data.</text>
</comment>
<dbReference type="SUPFAM" id="SSF111369">
    <property type="entry name" value="HlyD-like secretion proteins"/>
    <property type="match status" value="1"/>
</dbReference>
<dbReference type="PANTHER" id="PTHR30469">
    <property type="entry name" value="MULTIDRUG RESISTANCE PROTEIN MDTA"/>
    <property type="match status" value="1"/>
</dbReference>
<dbReference type="Proteomes" id="UP000289703">
    <property type="component" value="Unassembled WGS sequence"/>
</dbReference>
<dbReference type="AlphaFoldDB" id="A0A4Q1JJF6"/>
<accession>A0A4Q1JJF6</accession>
<evidence type="ECO:0000256" key="2">
    <source>
        <dbReference type="SAM" id="Phobius"/>
    </source>
</evidence>
<keyword evidence="4" id="KW-1185">Reference proteome</keyword>
<dbReference type="Gene3D" id="2.40.420.20">
    <property type="match status" value="1"/>
</dbReference>